<gene>
    <name evidence="2" type="ORF">EDL96_04740</name>
</gene>
<evidence type="ECO:0000313" key="3">
    <source>
        <dbReference type="Proteomes" id="UP000270616"/>
    </source>
</evidence>
<dbReference type="RefSeq" id="WP_123824656.1">
    <property type="nucleotide sequence ID" value="NZ_RKMF01000004.1"/>
</dbReference>
<dbReference type="Proteomes" id="UP000270616">
    <property type="component" value="Unassembled WGS sequence"/>
</dbReference>
<evidence type="ECO:0000256" key="1">
    <source>
        <dbReference type="SAM" id="MobiDB-lite"/>
    </source>
</evidence>
<dbReference type="EMBL" id="RKMF01000004">
    <property type="protein sequence ID" value="ROZ64079.1"/>
    <property type="molecule type" value="Genomic_DNA"/>
</dbReference>
<reference evidence="2 3" key="1">
    <citation type="submission" date="2018-10" db="EMBL/GenBank/DDBJ databases">
        <title>Kocuria sp. M5W7-7, whole genome shotgun sequence.</title>
        <authorList>
            <person name="Tuo L."/>
        </authorList>
    </citation>
    <scope>NUCLEOTIDE SEQUENCE [LARGE SCALE GENOMIC DNA]</scope>
    <source>
        <strain evidence="2 3">M5W7-7</strain>
    </source>
</reference>
<protein>
    <submittedName>
        <fullName evidence="2">Uncharacterized protein</fullName>
    </submittedName>
</protein>
<dbReference type="AlphaFoldDB" id="A0A3N3ZRW8"/>
<evidence type="ECO:0000313" key="2">
    <source>
        <dbReference type="EMBL" id="ROZ64079.1"/>
    </source>
</evidence>
<sequence>MSEGVTSAEAAQGEFTRTGHTAVDRALTELEQVAASPVAEHARLYQEAHARLTEVLDAPVNAVPASSTPGPRD</sequence>
<proteinExistence type="predicted"/>
<comment type="caution">
    <text evidence="2">The sequence shown here is derived from an EMBL/GenBank/DDBJ whole genome shotgun (WGS) entry which is preliminary data.</text>
</comment>
<keyword evidence="3" id="KW-1185">Reference proteome</keyword>
<dbReference type="OrthoDB" id="4883460at2"/>
<accession>A0A3N3ZRW8</accession>
<organism evidence="2 3">
    <name type="scientific">Kocuria soli</name>
    <dbReference type="NCBI Taxonomy" id="2485125"/>
    <lineage>
        <taxon>Bacteria</taxon>
        <taxon>Bacillati</taxon>
        <taxon>Actinomycetota</taxon>
        <taxon>Actinomycetes</taxon>
        <taxon>Micrococcales</taxon>
        <taxon>Micrococcaceae</taxon>
        <taxon>Kocuria</taxon>
    </lineage>
</organism>
<feature type="region of interest" description="Disordered" evidence="1">
    <location>
        <begin position="1"/>
        <end position="22"/>
    </location>
</feature>
<name>A0A3N3ZRW8_9MICC</name>